<accession>A0A444HCW3</accession>
<name>A0A444HCW3_9FLAO</name>
<dbReference type="EMBL" id="SBII01000003">
    <property type="protein sequence ID" value="RWX01627.1"/>
    <property type="molecule type" value="Genomic_DNA"/>
</dbReference>
<proteinExistence type="predicted"/>
<keyword evidence="2" id="KW-1185">Reference proteome</keyword>
<comment type="caution">
    <text evidence="1">The sequence shown here is derived from an EMBL/GenBank/DDBJ whole genome shotgun (WGS) entry which is preliminary data.</text>
</comment>
<dbReference type="Proteomes" id="UP000287527">
    <property type="component" value="Unassembled WGS sequence"/>
</dbReference>
<reference evidence="1 2" key="1">
    <citation type="submission" date="2019-01" db="EMBL/GenBank/DDBJ databases">
        <title>Flavobacterium sp. nov.,isolated from freshwater.</title>
        <authorList>
            <person name="Zhang R."/>
            <person name="Du Z.-J."/>
        </authorList>
    </citation>
    <scope>NUCLEOTIDE SEQUENCE [LARGE SCALE GENOMIC DNA]</scope>
    <source>
        <strain evidence="1 2">1E403</strain>
    </source>
</reference>
<dbReference type="AlphaFoldDB" id="A0A444HCW3"/>
<evidence type="ECO:0000313" key="2">
    <source>
        <dbReference type="Proteomes" id="UP000287527"/>
    </source>
</evidence>
<organism evidence="1 2">
    <name type="scientific">Flavobacterium cerinum</name>
    <dbReference type="NCBI Taxonomy" id="2502784"/>
    <lineage>
        <taxon>Bacteria</taxon>
        <taxon>Pseudomonadati</taxon>
        <taxon>Bacteroidota</taxon>
        <taxon>Flavobacteriia</taxon>
        <taxon>Flavobacteriales</taxon>
        <taxon>Flavobacteriaceae</taxon>
        <taxon>Flavobacterium</taxon>
    </lineage>
</organism>
<protein>
    <submittedName>
        <fullName evidence="1">Uncharacterized protein</fullName>
    </submittedName>
</protein>
<gene>
    <name evidence="1" type="ORF">EPI11_06665</name>
</gene>
<sequence length="89" mass="10323">MLNDMLPRYILVLLGMDPIFIKIADIRGGVHFVNIKHIYEVEEVVSAKAKLTHVRYYSIPDCKGQINKVITKEFTNVLLERINQLKEKP</sequence>
<evidence type="ECO:0000313" key="1">
    <source>
        <dbReference type="EMBL" id="RWX01627.1"/>
    </source>
</evidence>